<dbReference type="AlphaFoldDB" id="A0AAN7XTT9"/>
<comment type="caution">
    <text evidence="1">The sequence shown here is derived from an EMBL/GenBank/DDBJ whole genome shotgun (WGS) entry which is preliminary data.</text>
</comment>
<reference evidence="1 2" key="2">
    <citation type="journal article" date="2023" name="Mol. Biol. Evol.">
        <title>Genomics of Secondarily Temperate Adaptation in the Only Non-Antarctic Icefish.</title>
        <authorList>
            <person name="Rivera-Colon A.G."/>
            <person name="Rayamajhi N."/>
            <person name="Minhas B.F."/>
            <person name="Madrigal G."/>
            <person name="Bilyk K.T."/>
            <person name="Yoon V."/>
            <person name="Hune M."/>
            <person name="Gregory S."/>
            <person name="Cheng C.H.C."/>
            <person name="Catchen J.M."/>
        </authorList>
    </citation>
    <scope>NUCLEOTIDE SEQUENCE [LARGE SCALE GENOMIC DNA]</scope>
    <source>
        <strain evidence="1">JMC-PN-2008</strain>
    </source>
</reference>
<evidence type="ECO:0000313" key="1">
    <source>
        <dbReference type="EMBL" id="KAK5869956.1"/>
    </source>
</evidence>
<reference evidence="1 2" key="1">
    <citation type="journal article" date="2023" name="Genes (Basel)">
        <title>Chromosome-Level Genome Assembly and Circadian Gene Repertoire of the Patagonia Blennie Eleginops maclovinus-The Closest Ancestral Proxy of Antarctic Cryonotothenioids.</title>
        <authorList>
            <person name="Cheng C.C."/>
            <person name="Rivera-Colon A.G."/>
            <person name="Minhas B.F."/>
            <person name="Wilson L."/>
            <person name="Rayamajhi N."/>
            <person name="Vargas-Chacoff L."/>
            <person name="Catchen J.M."/>
        </authorList>
    </citation>
    <scope>NUCLEOTIDE SEQUENCE [LARGE SCALE GENOMIC DNA]</scope>
    <source>
        <strain evidence="1">JMC-PN-2008</strain>
    </source>
</reference>
<keyword evidence="2" id="KW-1185">Reference proteome</keyword>
<name>A0AAN7XTT9_ELEMC</name>
<accession>A0AAN7XTT9</accession>
<gene>
    <name evidence="1" type="ORF">PBY51_024629</name>
</gene>
<dbReference type="Proteomes" id="UP001346869">
    <property type="component" value="Unassembled WGS sequence"/>
</dbReference>
<proteinExistence type="predicted"/>
<sequence length="74" mass="8053">MGRKRGLVWHLCPEQKICPWAGTTSQAASLEHPVPGSCSALWAHRSSVAPRCCFLQLLGSHFLIHTVILTCADA</sequence>
<protein>
    <submittedName>
        <fullName evidence="1">Uncharacterized protein</fullName>
    </submittedName>
</protein>
<evidence type="ECO:0000313" key="2">
    <source>
        <dbReference type="Proteomes" id="UP001346869"/>
    </source>
</evidence>
<dbReference type="EMBL" id="JAUZQC010000006">
    <property type="protein sequence ID" value="KAK5869956.1"/>
    <property type="molecule type" value="Genomic_DNA"/>
</dbReference>
<organism evidence="1 2">
    <name type="scientific">Eleginops maclovinus</name>
    <name type="common">Patagonian blennie</name>
    <name type="synonym">Eleginus maclovinus</name>
    <dbReference type="NCBI Taxonomy" id="56733"/>
    <lineage>
        <taxon>Eukaryota</taxon>
        <taxon>Metazoa</taxon>
        <taxon>Chordata</taxon>
        <taxon>Craniata</taxon>
        <taxon>Vertebrata</taxon>
        <taxon>Euteleostomi</taxon>
        <taxon>Actinopterygii</taxon>
        <taxon>Neopterygii</taxon>
        <taxon>Teleostei</taxon>
        <taxon>Neoteleostei</taxon>
        <taxon>Acanthomorphata</taxon>
        <taxon>Eupercaria</taxon>
        <taxon>Perciformes</taxon>
        <taxon>Notothenioidei</taxon>
        <taxon>Eleginopidae</taxon>
        <taxon>Eleginops</taxon>
    </lineage>
</organism>